<comment type="caution">
    <text evidence="1">The sequence shown here is derived from an EMBL/GenBank/DDBJ whole genome shotgun (WGS) entry which is preliminary data.</text>
</comment>
<sequence>MRYQTNCQKHRALIVSDTLRPDRKLKCVEHVSRSLRNHDQPSCLV</sequence>
<reference evidence="1" key="1">
    <citation type="submission" date="2016-10" db="EMBL/GenBank/DDBJ databases">
        <authorList>
            <person name="Varghese N."/>
            <person name="Submissions S."/>
        </authorList>
    </citation>
    <scope>NUCLEOTIDE SEQUENCE [LARGE SCALE GENOMIC DNA]</scope>
    <source>
        <strain evidence="1">YR281</strain>
    </source>
</reference>
<protein>
    <submittedName>
        <fullName evidence="1">Uncharacterized protein</fullName>
    </submittedName>
</protein>
<gene>
    <name evidence="1" type="ORF">SAMN04487926_1142</name>
</gene>
<name>A0A7Z7B953_9BURK</name>
<proteinExistence type="predicted"/>
<accession>A0A7Z7B953</accession>
<dbReference type="EMBL" id="FNDI01000014">
    <property type="protein sequence ID" value="SDI25177.1"/>
    <property type="molecule type" value="Genomic_DNA"/>
</dbReference>
<evidence type="ECO:0000313" key="2">
    <source>
        <dbReference type="Proteomes" id="UP000198900"/>
    </source>
</evidence>
<dbReference type="Proteomes" id="UP000198900">
    <property type="component" value="Unassembled WGS sequence"/>
</dbReference>
<organism evidence="1 2">
    <name type="scientific">Paraburkholderia steynii</name>
    <dbReference type="NCBI Taxonomy" id="1245441"/>
    <lineage>
        <taxon>Bacteria</taxon>
        <taxon>Pseudomonadati</taxon>
        <taxon>Pseudomonadota</taxon>
        <taxon>Betaproteobacteria</taxon>
        <taxon>Burkholderiales</taxon>
        <taxon>Burkholderiaceae</taxon>
        <taxon>Paraburkholderia</taxon>
    </lineage>
</organism>
<keyword evidence="2" id="KW-1185">Reference proteome</keyword>
<dbReference type="AlphaFoldDB" id="A0A7Z7B953"/>
<evidence type="ECO:0000313" key="1">
    <source>
        <dbReference type="EMBL" id="SDI25177.1"/>
    </source>
</evidence>